<comment type="subunit">
    <text evidence="9">F-type ATPases have 2 components, CF(1) - the catalytic core - and CF(0) - the membrane proton channel. CF(1) has five subunits: alpha(3), beta(3), gamma(1), delta(1), epsilon(1). CF(0) has three main subunits: a, b and c.</text>
</comment>
<comment type="similarity">
    <text evidence="3 9">Belongs to the ATPase epsilon chain family.</text>
</comment>
<dbReference type="GO" id="GO:0045259">
    <property type="term" value="C:proton-transporting ATP synthase complex"/>
    <property type="evidence" value="ECO:0007669"/>
    <property type="project" value="UniProtKB-KW"/>
</dbReference>
<dbReference type="PANTHER" id="PTHR13822">
    <property type="entry name" value="ATP SYNTHASE DELTA/EPSILON CHAIN"/>
    <property type="match status" value="1"/>
</dbReference>
<comment type="function">
    <text evidence="1">Produces ATP from ADP in the presence of a proton gradient across the membrane.</text>
</comment>
<dbReference type="InterPro" id="IPR036771">
    <property type="entry name" value="ATPsynth_dsu/esu_N"/>
</dbReference>
<dbReference type="NCBIfam" id="TIGR01216">
    <property type="entry name" value="ATP_synt_epsi"/>
    <property type="match status" value="1"/>
</dbReference>
<dbReference type="GO" id="GO:0012505">
    <property type="term" value="C:endomembrane system"/>
    <property type="evidence" value="ECO:0007669"/>
    <property type="project" value="UniProtKB-SubCell"/>
</dbReference>
<dbReference type="AlphaFoldDB" id="F4MM86"/>
<evidence type="ECO:0000256" key="6">
    <source>
        <dbReference type="ARBA" id="ARBA00023136"/>
    </source>
</evidence>
<evidence type="ECO:0000256" key="8">
    <source>
        <dbReference type="ARBA" id="ARBA00023310"/>
    </source>
</evidence>
<dbReference type="InterPro" id="IPR001469">
    <property type="entry name" value="ATP_synth_F1_dsu/esu"/>
</dbReference>
<evidence type="ECO:0000256" key="5">
    <source>
        <dbReference type="ARBA" id="ARBA00023065"/>
    </source>
</evidence>
<keyword evidence="4 9" id="KW-0813">Transport</keyword>
<accession>F4MM86</accession>
<keyword evidence="7 9" id="KW-0139">CF(1)</keyword>
<dbReference type="EMBL" id="FQ032814">
    <property type="protein sequence ID" value="CBL87249.1"/>
    <property type="molecule type" value="Genomic_DNA"/>
</dbReference>
<comment type="subcellular location">
    <subcellularLocation>
        <location evidence="2">Endomembrane system</location>
        <topology evidence="2">Peripheral membrane protein</topology>
    </subcellularLocation>
</comment>
<keyword evidence="5 9" id="KW-0406">Ion transport</keyword>
<dbReference type="Gene3D" id="2.60.15.10">
    <property type="entry name" value="F0F1 ATP synthase delta/epsilon subunit, N-terminal"/>
    <property type="match status" value="1"/>
</dbReference>
<dbReference type="CDD" id="cd12152">
    <property type="entry name" value="F1-ATPase_delta"/>
    <property type="match status" value="1"/>
</dbReference>
<keyword evidence="11" id="KW-0378">Hydrolase</keyword>
<dbReference type="GO" id="GO:0046933">
    <property type="term" value="F:proton-transporting ATP synthase activity, rotational mechanism"/>
    <property type="evidence" value="ECO:0007669"/>
    <property type="project" value="InterPro"/>
</dbReference>
<keyword evidence="8 9" id="KW-0066">ATP synthesis</keyword>
<evidence type="ECO:0000256" key="9">
    <source>
        <dbReference type="RuleBase" id="RU003656"/>
    </source>
</evidence>
<evidence type="ECO:0000256" key="1">
    <source>
        <dbReference type="ARBA" id="ARBA00003543"/>
    </source>
</evidence>
<evidence type="ECO:0000256" key="3">
    <source>
        <dbReference type="ARBA" id="ARBA00005712"/>
    </source>
</evidence>
<dbReference type="GO" id="GO:0016787">
    <property type="term" value="F:hydrolase activity"/>
    <property type="evidence" value="ECO:0007669"/>
    <property type="project" value="UniProtKB-KW"/>
</dbReference>
<protein>
    <submittedName>
        <fullName evidence="11">ATPase, F1 complex, delta/epsilon subunit</fullName>
        <ecNumber evidence="11">3.6.3.14</ecNumber>
    </submittedName>
</protein>
<dbReference type="PANTHER" id="PTHR13822:SF10">
    <property type="entry name" value="ATP SYNTHASE EPSILON CHAIN, CHLOROPLASTIC"/>
    <property type="match status" value="1"/>
</dbReference>
<evidence type="ECO:0000256" key="2">
    <source>
        <dbReference type="ARBA" id="ARBA00004184"/>
    </source>
</evidence>
<dbReference type="SUPFAM" id="SSF51344">
    <property type="entry name" value="Epsilon subunit of F1F0-ATP synthase N-terminal domain"/>
    <property type="match status" value="1"/>
</dbReference>
<evidence type="ECO:0000256" key="4">
    <source>
        <dbReference type="ARBA" id="ARBA00022448"/>
    </source>
</evidence>
<sequence>MNLVVLTPSRQIFEGEITSVKVPGISGQFEILKGHAPIVSALEQGVITVRDAGGSSQTYGITKGFVEVLGKEVALLVQEVEV</sequence>
<dbReference type="Pfam" id="PF02823">
    <property type="entry name" value="ATP-synt_DE_N"/>
    <property type="match status" value="1"/>
</dbReference>
<feature type="domain" description="ATP synthase F1 complex delta/epsilon subunit N-terminal" evidence="10">
    <location>
        <begin position="1"/>
        <end position="79"/>
    </location>
</feature>
<proteinExistence type="inferred from homology"/>
<dbReference type="EC" id="3.6.3.14" evidence="11"/>
<organism evidence="11">
    <name type="scientific">uncultured Sphingobacteriia bacterium</name>
    <dbReference type="NCBI Taxonomy" id="246143"/>
    <lineage>
        <taxon>Bacteria</taxon>
        <taxon>Pseudomonadati</taxon>
        <taxon>Bacteroidota</taxon>
        <taxon>Sphingobacteriia</taxon>
        <taxon>environmental samples</taxon>
    </lineage>
</organism>
<evidence type="ECO:0000256" key="7">
    <source>
        <dbReference type="ARBA" id="ARBA00023196"/>
    </source>
</evidence>
<evidence type="ECO:0000259" key="10">
    <source>
        <dbReference type="Pfam" id="PF02823"/>
    </source>
</evidence>
<reference evidence="11" key="1">
    <citation type="submission" date="2010-05" db="EMBL/GenBank/DDBJ databases">
        <authorList>
            <person name="Genoscope - CEA"/>
        </authorList>
    </citation>
    <scope>NUCLEOTIDE SEQUENCE</scope>
</reference>
<evidence type="ECO:0000313" key="11">
    <source>
        <dbReference type="EMBL" id="CBL87249.1"/>
    </source>
</evidence>
<dbReference type="InterPro" id="IPR020546">
    <property type="entry name" value="ATP_synth_F1_dsu/esu_N"/>
</dbReference>
<name>F4MM86_9BACT</name>
<keyword evidence="6" id="KW-0472">Membrane</keyword>
<gene>
    <name evidence="11" type="ORF">S3_893_0013</name>
</gene>